<dbReference type="SUPFAM" id="SSF56784">
    <property type="entry name" value="HAD-like"/>
    <property type="match status" value="1"/>
</dbReference>
<dbReference type="PANTHER" id="PTHR42891">
    <property type="entry name" value="D-GLYCERO-BETA-D-MANNO-HEPTOSE-1,7-BISPHOSPHATE 7-PHOSPHATASE"/>
    <property type="match status" value="1"/>
</dbReference>
<evidence type="ECO:0000313" key="1">
    <source>
        <dbReference type="EMBL" id="WRL64384.1"/>
    </source>
</evidence>
<evidence type="ECO:0000313" key="2">
    <source>
        <dbReference type="Proteomes" id="UP001324287"/>
    </source>
</evidence>
<proteinExistence type="predicted"/>
<sequence>MARLDELLGPFDTLQYCPHGPDGGCDCRKPAPGMVKAACAELDVDPSRCVVVGDIGADVDAAAAAGAAGIMVPTPVTRKPEVDAAPHVAPTLTAAVDDVLGGTW</sequence>
<keyword evidence="1" id="KW-0378">Hydrolase</keyword>
<organism evidence="1 2">
    <name type="scientific">Blastococcus brunescens</name>
    <dbReference type="NCBI Taxonomy" id="1564165"/>
    <lineage>
        <taxon>Bacteria</taxon>
        <taxon>Bacillati</taxon>
        <taxon>Actinomycetota</taxon>
        <taxon>Actinomycetes</taxon>
        <taxon>Geodermatophilales</taxon>
        <taxon>Geodermatophilaceae</taxon>
        <taxon>Blastococcus</taxon>
    </lineage>
</organism>
<dbReference type="Proteomes" id="UP001324287">
    <property type="component" value="Chromosome"/>
</dbReference>
<protein>
    <submittedName>
        <fullName evidence="1">HAD-IIIA family hydrolase</fullName>
    </submittedName>
</protein>
<accession>A0ABZ1B4S5</accession>
<dbReference type="InterPro" id="IPR036412">
    <property type="entry name" value="HAD-like_sf"/>
</dbReference>
<name>A0ABZ1B4S5_9ACTN</name>
<dbReference type="InterPro" id="IPR006549">
    <property type="entry name" value="HAD-SF_hydro_IIIA"/>
</dbReference>
<dbReference type="InterPro" id="IPR023214">
    <property type="entry name" value="HAD_sf"/>
</dbReference>
<dbReference type="InterPro" id="IPR004446">
    <property type="entry name" value="Heptose_bisP_phosphatase"/>
</dbReference>
<gene>
    <name evidence="1" type="ORF">U6N30_00510</name>
</gene>
<dbReference type="PANTHER" id="PTHR42891:SF1">
    <property type="entry name" value="D-GLYCERO-BETA-D-MANNO-HEPTOSE-1,7-BISPHOSPHATE 7-PHOSPHATASE"/>
    <property type="match status" value="1"/>
</dbReference>
<dbReference type="NCBIfam" id="TIGR01549">
    <property type="entry name" value="HAD-SF-IA-v1"/>
    <property type="match status" value="1"/>
</dbReference>
<dbReference type="NCBIfam" id="TIGR01509">
    <property type="entry name" value="HAD-SF-IA-v3"/>
    <property type="match status" value="1"/>
</dbReference>
<dbReference type="GO" id="GO:0016787">
    <property type="term" value="F:hydrolase activity"/>
    <property type="evidence" value="ECO:0007669"/>
    <property type="project" value="UniProtKB-KW"/>
</dbReference>
<dbReference type="Pfam" id="PF13242">
    <property type="entry name" value="Hydrolase_like"/>
    <property type="match status" value="1"/>
</dbReference>
<keyword evidence="2" id="KW-1185">Reference proteome</keyword>
<dbReference type="Gene3D" id="3.40.50.1000">
    <property type="entry name" value="HAD superfamily/HAD-like"/>
    <property type="match status" value="1"/>
</dbReference>
<reference evidence="1 2" key="1">
    <citation type="submission" date="2023-12" db="EMBL/GenBank/DDBJ databases">
        <title>Blastococcus brunescens sp. nov., an actonobacterium isolated from sandstone collected in sahara desert.</title>
        <authorList>
            <person name="Gtari M."/>
            <person name="Ghodhbane F."/>
        </authorList>
    </citation>
    <scope>NUCLEOTIDE SEQUENCE [LARGE SCALE GENOMIC DNA]</scope>
    <source>
        <strain evidence="1 2">BMG 8361</strain>
    </source>
</reference>
<dbReference type="RefSeq" id="WP_324275711.1">
    <property type="nucleotide sequence ID" value="NZ_CP141261.1"/>
</dbReference>
<dbReference type="InterPro" id="IPR006439">
    <property type="entry name" value="HAD-SF_hydro_IA"/>
</dbReference>
<dbReference type="EMBL" id="CP141261">
    <property type="protein sequence ID" value="WRL64384.1"/>
    <property type="molecule type" value="Genomic_DNA"/>
</dbReference>
<dbReference type="NCBIfam" id="TIGR01662">
    <property type="entry name" value="HAD-SF-IIIA"/>
    <property type="match status" value="1"/>
</dbReference>